<dbReference type="PRINTS" id="PR00039">
    <property type="entry name" value="HTHLYSR"/>
</dbReference>
<comment type="similarity">
    <text evidence="1">Belongs to the LysR transcriptional regulatory family.</text>
</comment>
<dbReference type="InterPro" id="IPR036388">
    <property type="entry name" value="WH-like_DNA-bd_sf"/>
</dbReference>
<dbReference type="InterPro" id="IPR037402">
    <property type="entry name" value="YidZ_PBP2"/>
</dbReference>
<dbReference type="EMBL" id="CP023067">
    <property type="protein sequence ID" value="ASY64870.1"/>
    <property type="molecule type" value="Genomic_DNA"/>
</dbReference>
<keyword evidence="8" id="KW-1185">Reference proteome</keyword>
<dbReference type="InterPro" id="IPR000847">
    <property type="entry name" value="LysR_HTH_N"/>
</dbReference>
<evidence type="ECO:0000256" key="5">
    <source>
        <dbReference type="ARBA" id="ARBA00023163"/>
    </source>
</evidence>
<keyword evidence="5" id="KW-0804">Transcription</keyword>
<gene>
    <name evidence="7" type="ORF">SJ05684_c34540</name>
</gene>
<dbReference type="KEGG" id="esj:SJ05684_c34540"/>
<evidence type="ECO:0000256" key="1">
    <source>
        <dbReference type="ARBA" id="ARBA00009437"/>
    </source>
</evidence>
<feature type="domain" description="HTH lysR-type" evidence="6">
    <location>
        <begin position="11"/>
        <end position="68"/>
    </location>
</feature>
<proteinExistence type="inferred from homology"/>
<dbReference type="CDD" id="cd08417">
    <property type="entry name" value="PBP2_Nitroaromatics_like"/>
    <property type="match status" value="1"/>
</dbReference>
<accession>A0A249PFY5</accession>
<evidence type="ECO:0000256" key="4">
    <source>
        <dbReference type="ARBA" id="ARBA00023125"/>
    </source>
</evidence>
<dbReference type="eggNOG" id="COG0583">
    <property type="taxonomic scope" value="Bacteria"/>
</dbReference>
<dbReference type="Proteomes" id="UP000217211">
    <property type="component" value="Chromosome"/>
</dbReference>
<dbReference type="Pfam" id="PF03466">
    <property type="entry name" value="LysR_substrate"/>
    <property type="match status" value="1"/>
</dbReference>
<dbReference type="PANTHER" id="PTHR30118">
    <property type="entry name" value="HTH-TYPE TRANSCRIPTIONAL REGULATOR LEUO-RELATED"/>
    <property type="match status" value="1"/>
</dbReference>
<evidence type="ECO:0000256" key="2">
    <source>
        <dbReference type="ARBA" id="ARBA00022458"/>
    </source>
</evidence>
<dbReference type="PROSITE" id="PS50931">
    <property type="entry name" value="HTH_LYSR"/>
    <property type="match status" value="1"/>
</dbReference>
<dbReference type="OrthoDB" id="9774011at2"/>
<keyword evidence="3" id="KW-0805">Transcription regulation</keyword>
<dbReference type="GO" id="GO:0003700">
    <property type="term" value="F:DNA-binding transcription factor activity"/>
    <property type="evidence" value="ECO:0007669"/>
    <property type="project" value="InterPro"/>
</dbReference>
<evidence type="ECO:0000313" key="8">
    <source>
        <dbReference type="Proteomes" id="UP000217211"/>
    </source>
</evidence>
<dbReference type="AlphaFoldDB" id="A0A249PFY5"/>
<sequence length="300" mass="33207">MTPAKPNPASINFAALDTLRLVDELQSFTAAAEKLQVNQSAVSYTIAKLRACFHDPLFVREGGQQVATERCKEILAKSLQMLEMLDEMAQPEVFDPRLSERNITIACNYYERILLVPDIIAAIRRQAPHMTVKVINALGDGHLRLLNREADVLVGPFARTESGFHSRRLYVEEYACLMDPSHPLADGQLDIARYLDLNHVLIDYGGGWKSAYLQELEAAGHTLTPTVAVPSPAGLATLLAGSDLVATIPRRLGERSADHLVVAESPFPGRFDLSIVWAAHTNGSAMHRWLRNTIWETCRG</sequence>
<dbReference type="InterPro" id="IPR036390">
    <property type="entry name" value="WH_DNA-bd_sf"/>
</dbReference>
<dbReference type="Pfam" id="PF00126">
    <property type="entry name" value="HTH_1"/>
    <property type="match status" value="1"/>
</dbReference>
<keyword evidence="4" id="KW-0238">DNA-binding</keyword>
<keyword evidence="2" id="KW-0536">Nodulation</keyword>
<evidence type="ECO:0000259" key="6">
    <source>
        <dbReference type="PROSITE" id="PS50931"/>
    </source>
</evidence>
<dbReference type="PANTHER" id="PTHR30118:SF15">
    <property type="entry name" value="TRANSCRIPTIONAL REGULATORY PROTEIN"/>
    <property type="match status" value="1"/>
</dbReference>
<dbReference type="SUPFAM" id="SSF53850">
    <property type="entry name" value="Periplasmic binding protein-like II"/>
    <property type="match status" value="1"/>
</dbReference>
<dbReference type="Gene3D" id="3.40.190.10">
    <property type="entry name" value="Periplasmic binding protein-like II"/>
    <property type="match status" value="2"/>
</dbReference>
<dbReference type="GO" id="GO:0003677">
    <property type="term" value="F:DNA binding"/>
    <property type="evidence" value="ECO:0007669"/>
    <property type="project" value="UniProtKB-KW"/>
</dbReference>
<evidence type="ECO:0000313" key="7">
    <source>
        <dbReference type="EMBL" id="ASY64870.1"/>
    </source>
</evidence>
<reference evidence="7 8" key="1">
    <citation type="submission" date="2017-08" db="EMBL/GenBank/DDBJ databases">
        <title>Multipartite genome sequences of Sinorhizobium species nodulating soybeans.</title>
        <authorList>
            <person name="Tian C.F."/>
        </authorList>
    </citation>
    <scope>NUCLEOTIDE SEQUENCE [LARGE SCALE GENOMIC DNA]</scope>
    <source>
        <strain evidence="7 8">CCBAU 05684</strain>
    </source>
</reference>
<dbReference type="InterPro" id="IPR005119">
    <property type="entry name" value="LysR_subst-bd"/>
</dbReference>
<protein>
    <submittedName>
        <fullName evidence="7">Transcriptional regulator, LysR family</fullName>
    </submittedName>
</protein>
<dbReference type="STRING" id="716928.GCA_000261485_01487"/>
<dbReference type="SUPFAM" id="SSF46785">
    <property type="entry name" value="Winged helix' DNA-binding domain"/>
    <property type="match status" value="1"/>
</dbReference>
<name>A0A249PFY5_9HYPH</name>
<organism evidence="7 8">
    <name type="scientific">Sinorhizobium sojae CCBAU 05684</name>
    <dbReference type="NCBI Taxonomy" id="716928"/>
    <lineage>
        <taxon>Bacteria</taxon>
        <taxon>Pseudomonadati</taxon>
        <taxon>Pseudomonadota</taxon>
        <taxon>Alphaproteobacteria</taxon>
        <taxon>Hyphomicrobiales</taxon>
        <taxon>Rhizobiaceae</taxon>
        <taxon>Sinorhizobium/Ensifer group</taxon>
        <taxon>Sinorhizobium</taxon>
    </lineage>
</organism>
<dbReference type="InterPro" id="IPR050389">
    <property type="entry name" value="LysR-type_TF"/>
</dbReference>
<evidence type="ECO:0000256" key="3">
    <source>
        <dbReference type="ARBA" id="ARBA00023015"/>
    </source>
</evidence>
<dbReference type="Gene3D" id="1.10.10.10">
    <property type="entry name" value="Winged helix-like DNA-binding domain superfamily/Winged helix DNA-binding domain"/>
    <property type="match status" value="1"/>
</dbReference>